<keyword evidence="14" id="KW-1185">Reference proteome</keyword>
<keyword evidence="4" id="KW-0874">Quinone</keyword>
<evidence type="ECO:0000259" key="12">
    <source>
        <dbReference type="SMART" id="SM00756"/>
    </source>
</evidence>
<comment type="similarity">
    <text evidence="2">Belongs to the VKOR family.</text>
</comment>
<dbReference type="SMART" id="SM00756">
    <property type="entry name" value="VKc"/>
    <property type="match status" value="1"/>
</dbReference>
<evidence type="ECO:0000256" key="6">
    <source>
        <dbReference type="ARBA" id="ARBA00023002"/>
    </source>
</evidence>
<dbReference type="GO" id="GO:0048038">
    <property type="term" value="F:quinone binding"/>
    <property type="evidence" value="ECO:0007669"/>
    <property type="project" value="UniProtKB-KW"/>
</dbReference>
<proteinExistence type="inferred from homology"/>
<evidence type="ECO:0000256" key="9">
    <source>
        <dbReference type="ARBA" id="ARBA00023284"/>
    </source>
</evidence>
<dbReference type="InterPro" id="IPR012932">
    <property type="entry name" value="VKOR"/>
</dbReference>
<keyword evidence="8" id="KW-1015">Disulfide bond</keyword>
<feature type="compositionally biased region" description="Acidic residues" evidence="10">
    <location>
        <begin position="13"/>
        <end position="23"/>
    </location>
</feature>
<reference evidence="14" key="1">
    <citation type="submission" date="2016-10" db="EMBL/GenBank/DDBJ databases">
        <authorList>
            <person name="Varghese N."/>
            <person name="Submissions S."/>
        </authorList>
    </citation>
    <scope>NUCLEOTIDE SEQUENCE [LARGE SCALE GENOMIC DNA]</scope>
    <source>
        <strain evidence="14">DSM 21368</strain>
    </source>
</reference>
<keyword evidence="3 11" id="KW-0812">Transmembrane</keyword>
<dbReference type="InterPro" id="IPR041714">
    <property type="entry name" value="VKOR_Actinobacteria"/>
</dbReference>
<feature type="region of interest" description="Disordered" evidence="10">
    <location>
        <begin position="1"/>
        <end position="23"/>
    </location>
</feature>
<evidence type="ECO:0000313" key="13">
    <source>
        <dbReference type="EMBL" id="SED96843.1"/>
    </source>
</evidence>
<keyword evidence="5 11" id="KW-1133">Transmembrane helix</keyword>
<sequence length="236" mass="25756">MPDEPVEAVGTEGDADDTDDEYADEFPVATSSLGRGQPSEHEQAGGTRREYAILTIVAGVLGVLAAIELMLDYLRVLADPNYVPACDINPLVGCGMFLGSWQSSVLGIPNTVIGMVAFPVLITTGILLLVRLRLPRWYWRGLLVGATFGIGFVTWLQYQAITQIRALCPYCLVVWLVMIPFFVHTVARAMQNGSLPVPDGVRAFVVPNRWLITVIWYLLVVAAAAFGLGADWLTVF</sequence>
<evidence type="ECO:0000256" key="4">
    <source>
        <dbReference type="ARBA" id="ARBA00022719"/>
    </source>
</evidence>
<accession>A0A1H5F0L7</accession>
<evidence type="ECO:0000256" key="3">
    <source>
        <dbReference type="ARBA" id="ARBA00022692"/>
    </source>
</evidence>
<feature type="domain" description="Vitamin K epoxide reductase" evidence="12">
    <location>
        <begin position="48"/>
        <end position="189"/>
    </location>
</feature>
<keyword evidence="6" id="KW-0560">Oxidoreductase</keyword>
<dbReference type="GO" id="GO:0016491">
    <property type="term" value="F:oxidoreductase activity"/>
    <property type="evidence" value="ECO:0007669"/>
    <property type="project" value="UniProtKB-KW"/>
</dbReference>
<evidence type="ECO:0000256" key="5">
    <source>
        <dbReference type="ARBA" id="ARBA00022989"/>
    </source>
</evidence>
<evidence type="ECO:0000256" key="11">
    <source>
        <dbReference type="SAM" id="Phobius"/>
    </source>
</evidence>
<feature type="transmembrane region" description="Helical" evidence="11">
    <location>
        <begin position="106"/>
        <end position="130"/>
    </location>
</feature>
<dbReference type="RefSeq" id="WP_175476955.1">
    <property type="nucleotide sequence ID" value="NZ_FNTX01000001.1"/>
</dbReference>
<feature type="transmembrane region" description="Helical" evidence="11">
    <location>
        <begin position="210"/>
        <end position="230"/>
    </location>
</feature>
<evidence type="ECO:0000256" key="1">
    <source>
        <dbReference type="ARBA" id="ARBA00004141"/>
    </source>
</evidence>
<comment type="subcellular location">
    <subcellularLocation>
        <location evidence="1">Membrane</location>
        <topology evidence="1">Multi-pass membrane protein</topology>
    </subcellularLocation>
</comment>
<dbReference type="AlphaFoldDB" id="A0A1H5F0L7"/>
<keyword evidence="7 11" id="KW-0472">Membrane</keyword>
<gene>
    <name evidence="13" type="ORF">SAMN04488554_1191</name>
</gene>
<feature type="transmembrane region" description="Helical" evidence="11">
    <location>
        <begin position="164"/>
        <end position="183"/>
    </location>
</feature>
<dbReference type="InterPro" id="IPR038354">
    <property type="entry name" value="VKOR_sf"/>
</dbReference>
<feature type="transmembrane region" description="Helical" evidence="11">
    <location>
        <begin position="51"/>
        <end position="71"/>
    </location>
</feature>
<evidence type="ECO:0000256" key="10">
    <source>
        <dbReference type="SAM" id="MobiDB-lite"/>
    </source>
</evidence>
<dbReference type="EMBL" id="FNTX01000001">
    <property type="protein sequence ID" value="SED96843.1"/>
    <property type="molecule type" value="Genomic_DNA"/>
</dbReference>
<evidence type="ECO:0000256" key="2">
    <source>
        <dbReference type="ARBA" id="ARBA00006214"/>
    </source>
</evidence>
<dbReference type="CDD" id="cd12922">
    <property type="entry name" value="VKOR_5"/>
    <property type="match status" value="1"/>
</dbReference>
<evidence type="ECO:0000256" key="8">
    <source>
        <dbReference type="ARBA" id="ARBA00023157"/>
    </source>
</evidence>
<dbReference type="STRING" id="648782.SAMN04488554_1191"/>
<feature type="transmembrane region" description="Helical" evidence="11">
    <location>
        <begin position="137"/>
        <end position="158"/>
    </location>
</feature>
<dbReference type="Pfam" id="PF07884">
    <property type="entry name" value="VKOR"/>
    <property type="match status" value="1"/>
</dbReference>
<name>A0A1H5F0L7_9MICO</name>
<dbReference type="GO" id="GO:0016020">
    <property type="term" value="C:membrane"/>
    <property type="evidence" value="ECO:0007669"/>
    <property type="project" value="UniProtKB-SubCell"/>
</dbReference>
<keyword evidence="9" id="KW-0676">Redox-active center</keyword>
<organism evidence="13 14">
    <name type="scientific">Ruania alba</name>
    <dbReference type="NCBI Taxonomy" id="648782"/>
    <lineage>
        <taxon>Bacteria</taxon>
        <taxon>Bacillati</taxon>
        <taxon>Actinomycetota</taxon>
        <taxon>Actinomycetes</taxon>
        <taxon>Micrococcales</taxon>
        <taxon>Ruaniaceae</taxon>
        <taxon>Ruania</taxon>
    </lineage>
</organism>
<protein>
    <submittedName>
        <fullName evidence="13">Uncharacterized membrane protein</fullName>
    </submittedName>
</protein>
<dbReference type="Gene3D" id="1.20.1440.130">
    <property type="entry name" value="VKOR domain"/>
    <property type="match status" value="1"/>
</dbReference>
<dbReference type="Proteomes" id="UP000199220">
    <property type="component" value="Unassembled WGS sequence"/>
</dbReference>
<evidence type="ECO:0000256" key="7">
    <source>
        <dbReference type="ARBA" id="ARBA00023136"/>
    </source>
</evidence>
<evidence type="ECO:0000313" key="14">
    <source>
        <dbReference type="Proteomes" id="UP000199220"/>
    </source>
</evidence>